<dbReference type="SMART" id="SM00563">
    <property type="entry name" value="PlsC"/>
    <property type="match status" value="1"/>
</dbReference>
<keyword evidence="4" id="KW-1208">Phospholipid metabolism</keyword>
<feature type="domain" description="Phospholipid/glycerol acyltransferase" evidence="6">
    <location>
        <begin position="100"/>
        <end position="210"/>
    </location>
</feature>
<keyword evidence="5" id="KW-0472">Membrane</keyword>
<dbReference type="Pfam" id="PF01553">
    <property type="entry name" value="Acyltransferase"/>
    <property type="match status" value="1"/>
</dbReference>
<feature type="transmembrane region" description="Helical" evidence="5">
    <location>
        <begin position="37"/>
        <end position="60"/>
    </location>
</feature>
<protein>
    <recommendedName>
        <fullName evidence="4">1-acyl-sn-glycerol-3-phosphate acyltransferase</fullName>
        <ecNumber evidence="4">2.3.1.51</ecNumber>
    </recommendedName>
</protein>
<dbReference type="Proteomes" id="UP001385951">
    <property type="component" value="Unassembled WGS sequence"/>
</dbReference>
<comment type="domain">
    <text evidence="4">The HXXXXD motif is essential for acyltransferase activity and may constitute the binding site for the phosphate moiety of the glycerol-3-phosphate.</text>
</comment>
<reference evidence="7 8" key="1">
    <citation type="submission" date="2022-09" db="EMBL/GenBank/DDBJ databases">
        <authorList>
            <person name="Palmer J.M."/>
        </authorList>
    </citation>
    <scope>NUCLEOTIDE SEQUENCE [LARGE SCALE GENOMIC DNA]</scope>
    <source>
        <strain evidence="7 8">DSM 7382</strain>
    </source>
</reference>
<comment type="similarity">
    <text evidence="1 4">Belongs to the 1-acyl-sn-glycerol-3-phosphate acyltransferase family.</text>
</comment>
<dbReference type="InterPro" id="IPR002123">
    <property type="entry name" value="Plipid/glycerol_acylTrfase"/>
</dbReference>
<evidence type="ECO:0000256" key="2">
    <source>
        <dbReference type="ARBA" id="ARBA00022679"/>
    </source>
</evidence>
<dbReference type="CDD" id="cd07989">
    <property type="entry name" value="LPLAT_AGPAT-like"/>
    <property type="match status" value="1"/>
</dbReference>
<dbReference type="EMBL" id="JASBNA010000001">
    <property type="protein sequence ID" value="KAK7696202.1"/>
    <property type="molecule type" value="Genomic_DNA"/>
</dbReference>
<dbReference type="PANTHER" id="PTHR10434">
    <property type="entry name" value="1-ACYL-SN-GLYCEROL-3-PHOSPHATE ACYLTRANSFERASE"/>
    <property type="match status" value="1"/>
</dbReference>
<comment type="caution">
    <text evidence="7">The sequence shown here is derived from an EMBL/GenBank/DDBJ whole genome shotgun (WGS) entry which is preliminary data.</text>
</comment>
<evidence type="ECO:0000259" key="6">
    <source>
        <dbReference type="SMART" id="SM00563"/>
    </source>
</evidence>
<dbReference type="GO" id="GO:0016020">
    <property type="term" value="C:membrane"/>
    <property type="evidence" value="ECO:0007669"/>
    <property type="project" value="InterPro"/>
</dbReference>
<keyword evidence="2 4" id="KW-0808">Transferase</keyword>
<dbReference type="SUPFAM" id="SSF69593">
    <property type="entry name" value="Glycerol-3-phosphate (1)-acyltransferase"/>
    <property type="match status" value="1"/>
</dbReference>
<evidence type="ECO:0000256" key="4">
    <source>
        <dbReference type="RuleBase" id="RU361267"/>
    </source>
</evidence>
<evidence type="ECO:0000256" key="1">
    <source>
        <dbReference type="ARBA" id="ARBA00008655"/>
    </source>
</evidence>
<organism evidence="7 8">
    <name type="scientific">Cerrena zonata</name>
    <dbReference type="NCBI Taxonomy" id="2478898"/>
    <lineage>
        <taxon>Eukaryota</taxon>
        <taxon>Fungi</taxon>
        <taxon>Dikarya</taxon>
        <taxon>Basidiomycota</taxon>
        <taxon>Agaricomycotina</taxon>
        <taxon>Agaricomycetes</taxon>
        <taxon>Polyporales</taxon>
        <taxon>Cerrenaceae</taxon>
        <taxon>Cerrena</taxon>
    </lineage>
</organism>
<keyword evidence="4" id="KW-0444">Lipid biosynthesis</keyword>
<dbReference type="EC" id="2.3.1.51" evidence="4"/>
<dbReference type="NCBIfam" id="TIGR00530">
    <property type="entry name" value="AGP_acyltrn"/>
    <property type="match status" value="1"/>
</dbReference>
<evidence type="ECO:0000313" key="8">
    <source>
        <dbReference type="Proteomes" id="UP001385951"/>
    </source>
</evidence>
<dbReference type="AlphaFoldDB" id="A0AAW0GU04"/>
<evidence type="ECO:0000256" key="3">
    <source>
        <dbReference type="ARBA" id="ARBA00023315"/>
    </source>
</evidence>
<proteinExistence type="inferred from homology"/>
<keyword evidence="4" id="KW-0594">Phospholipid biosynthesis</keyword>
<keyword evidence="3 4" id="KW-0012">Acyltransferase</keyword>
<dbReference type="GO" id="GO:0003841">
    <property type="term" value="F:1-acylglycerol-3-phosphate O-acyltransferase activity"/>
    <property type="evidence" value="ECO:0007669"/>
    <property type="project" value="UniProtKB-UniRule"/>
</dbReference>
<keyword evidence="5" id="KW-0812">Transmembrane</keyword>
<dbReference type="GO" id="GO:0005783">
    <property type="term" value="C:endoplasmic reticulum"/>
    <property type="evidence" value="ECO:0007669"/>
    <property type="project" value="TreeGrafter"/>
</dbReference>
<keyword evidence="5" id="KW-1133">Transmembrane helix</keyword>
<accession>A0AAW0GU04</accession>
<gene>
    <name evidence="7" type="ORF">QCA50_000855</name>
</gene>
<sequence>MSVLTYVAKPIAYVSVPMYILSKLAEALPSARYYIRLGLFLSGLGICSIWGVLCGVGMSLTGQRLNAPYVTARTFYALSKRLLGIRIEIEGEEHLENRPAVIIANHQSMLDIIMLGRVFPQRASILAKKELQWTPALGQFMQATGTIFIDRGNNAQAVRSLTAAGETLKSRNQSVWIFPEGTRSMRQHHDMLPFKKGAFHLAINAQVPVIQ</sequence>
<name>A0AAW0GU04_9APHY</name>
<keyword evidence="4" id="KW-0443">Lipid metabolism</keyword>
<evidence type="ECO:0000256" key="5">
    <source>
        <dbReference type="SAM" id="Phobius"/>
    </source>
</evidence>
<dbReference type="GO" id="GO:0006654">
    <property type="term" value="P:phosphatidic acid biosynthetic process"/>
    <property type="evidence" value="ECO:0007669"/>
    <property type="project" value="TreeGrafter"/>
</dbReference>
<keyword evidence="8" id="KW-1185">Reference proteome</keyword>
<dbReference type="InterPro" id="IPR004552">
    <property type="entry name" value="AGP_acyltrans"/>
</dbReference>
<evidence type="ECO:0000313" key="7">
    <source>
        <dbReference type="EMBL" id="KAK7696202.1"/>
    </source>
</evidence>
<comment type="catalytic activity">
    <reaction evidence="4">
        <text>a 1-acyl-sn-glycero-3-phosphate + an acyl-CoA = a 1,2-diacyl-sn-glycero-3-phosphate + CoA</text>
        <dbReference type="Rhea" id="RHEA:19709"/>
        <dbReference type="ChEBI" id="CHEBI:57287"/>
        <dbReference type="ChEBI" id="CHEBI:57970"/>
        <dbReference type="ChEBI" id="CHEBI:58342"/>
        <dbReference type="ChEBI" id="CHEBI:58608"/>
        <dbReference type="EC" id="2.3.1.51"/>
    </reaction>
</comment>
<dbReference type="PANTHER" id="PTHR10434:SF11">
    <property type="entry name" value="1-ACYL-SN-GLYCEROL-3-PHOSPHATE ACYLTRANSFERASE"/>
    <property type="match status" value="1"/>
</dbReference>